<keyword evidence="8" id="KW-1185">Reference proteome</keyword>
<keyword evidence="2" id="KW-0285">Flavoprotein</keyword>
<keyword evidence="4" id="KW-0560">Oxidoreductase</keyword>
<dbReference type="GO" id="GO:0005737">
    <property type="term" value="C:cytoplasm"/>
    <property type="evidence" value="ECO:0007669"/>
    <property type="project" value="TreeGrafter"/>
</dbReference>
<reference evidence="7 8" key="1">
    <citation type="submission" date="2020-08" db="EMBL/GenBank/DDBJ databases">
        <title>Sequencing the genomes of 1000 actinobacteria strains.</title>
        <authorList>
            <person name="Klenk H.-P."/>
        </authorList>
    </citation>
    <scope>NUCLEOTIDE SEQUENCE [LARGE SCALE GENOMIC DNA]</scope>
    <source>
        <strain evidence="7 8">DSM 45362</strain>
    </source>
</reference>
<proteinExistence type="predicted"/>
<comment type="caution">
    <text evidence="7">The sequence shown here is derived from an EMBL/GenBank/DDBJ whole genome shotgun (WGS) entry which is preliminary data.</text>
</comment>
<dbReference type="SUPFAM" id="SSF51905">
    <property type="entry name" value="FAD/NAD(P)-binding domain"/>
    <property type="match status" value="2"/>
</dbReference>
<dbReference type="InterPro" id="IPR016156">
    <property type="entry name" value="FAD/NAD-linked_Rdtase_dimer_sf"/>
</dbReference>
<dbReference type="SUPFAM" id="SSF55424">
    <property type="entry name" value="FAD/NAD-linked reductases, dimerisation (C-terminal) domain"/>
    <property type="match status" value="1"/>
</dbReference>
<dbReference type="RefSeq" id="WP_184835266.1">
    <property type="nucleotide sequence ID" value="NZ_JACHMN010000002.1"/>
</dbReference>
<dbReference type="InterPro" id="IPR036188">
    <property type="entry name" value="FAD/NAD-bd_sf"/>
</dbReference>
<sequence length="395" mass="40481">MTVAVVGAGAAGVATCQALRGGGYAGSITLIGAEPDLPYDRPPLSKKVLAGTASPETATLHPATWYADHHIDLRLGTPAEELRPDGVALADGTVIAASTVVLATGGRPRRLTVPGADHPAIRHLRTRADAIALRDALAPGLHLLVVGGGLIGAEAASVAVARGTRVTLVEPDPCPLARVVGAPVAAFLHGEHAAHGVRVETAQVTGFRPDGNGVVATLGDGREVAADGVLIGIGIEPETRLAARAGLAVDDGVLVGPEQRAGTGAVFAVGDAARQVGRPRVEHWHGAHQSAARAAAAILGVSAPVTAPWFWSDRYGTHLEMAGVADPGATMIVRGMLGDPAGFSVFYHRDRSVLGAVTVNRPLDCRAAQRLIDRAVAVDEGALKDETVALKRLLR</sequence>
<gene>
    <name evidence="7" type="ORF">F4553_002331</name>
</gene>
<feature type="domain" description="FAD/NAD(P)-binding" evidence="5">
    <location>
        <begin position="2"/>
        <end position="291"/>
    </location>
</feature>
<dbReference type="PRINTS" id="PR00368">
    <property type="entry name" value="FADPNR"/>
</dbReference>
<evidence type="ECO:0000256" key="1">
    <source>
        <dbReference type="ARBA" id="ARBA00001974"/>
    </source>
</evidence>
<dbReference type="Pfam" id="PF14759">
    <property type="entry name" value="Reductase_C"/>
    <property type="match status" value="1"/>
</dbReference>
<dbReference type="EMBL" id="JACHMN010000002">
    <property type="protein sequence ID" value="MBB5868952.1"/>
    <property type="molecule type" value="Genomic_DNA"/>
</dbReference>
<accession>A0A841BQB9</accession>
<dbReference type="InterPro" id="IPR023753">
    <property type="entry name" value="FAD/NAD-binding_dom"/>
</dbReference>
<comment type="cofactor">
    <cofactor evidence="1">
        <name>FAD</name>
        <dbReference type="ChEBI" id="CHEBI:57692"/>
    </cofactor>
</comment>
<dbReference type="PANTHER" id="PTHR43557">
    <property type="entry name" value="APOPTOSIS-INDUCING FACTOR 1"/>
    <property type="match status" value="1"/>
</dbReference>
<evidence type="ECO:0000256" key="3">
    <source>
        <dbReference type="ARBA" id="ARBA00022827"/>
    </source>
</evidence>
<dbReference type="Pfam" id="PF07992">
    <property type="entry name" value="Pyr_redox_2"/>
    <property type="match status" value="1"/>
</dbReference>
<dbReference type="GO" id="GO:0016651">
    <property type="term" value="F:oxidoreductase activity, acting on NAD(P)H"/>
    <property type="evidence" value="ECO:0007669"/>
    <property type="project" value="TreeGrafter"/>
</dbReference>
<name>A0A841BQB9_9ACTN</name>
<dbReference type="InterPro" id="IPR028202">
    <property type="entry name" value="Reductase_C"/>
</dbReference>
<evidence type="ECO:0000313" key="8">
    <source>
        <dbReference type="Proteomes" id="UP000587527"/>
    </source>
</evidence>
<dbReference type="Gene3D" id="3.30.390.30">
    <property type="match status" value="1"/>
</dbReference>
<keyword evidence="3" id="KW-0274">FAD</keyword>
<dbReference type="PRINTS" id="PR00411">
    <property type="entry name" value="PNDRDTASEI"/>
</dbReference>
<evidence type="ECO:0000259" key="5">
    <source>
        <dbReference type="Pfam" id="PF07992"/>
    </source>
</evidence>
<evidence type="ECO:0000256" key="2">
    <source>
        <dbReference type="ARBA" id="ARBA00022630"/>
    </source>
</evidence>
<dbReference type="PANTHER" id="PTHR43557:SF2">
    <property type="entry name" value="RIESKE DOMAIN-CONTAINING PROTEIN-RELATED"/>
    <property type="match status" value="1"/>
</dbReference>
<evidence type="ECO:0000259" key="6">
    <source>
        <dbReference type="Pfam" id="PF14759"/>
    </source>
</evidence>
<feature type="domain" description="Reductase C-terminal" evidence="6">
    <location>
        <begin position="309"/>
        <end position="394"/>
    </location>
</feature>
<dbReference type="Gene3D" id="3.50.50.60">
    <property type="entry name" value="FAD/NAD(P)-binding domain"/>
    <property type="match status" value="2"/>
</dbReference>
<dbReference type="Proteomes" id="UP000587527">
    <property type="component" value="Unassembled WGS sequence"/>
</dbReference>
<dbReference type="AlphaFoldDB" id="A0A841BQB9"/>
<organism evidence="7 8">
    <name type="scientific">Allocatelliglobosispora scoriae</name>
    <dbReference type="NCBI Taxonomy" id="643052"/>
    <lineage>
        <taxon>Bacteria</taxon>
        <taxon>Bacillati</taxon>
        <taxon>Actinomycetota</taxon>
        <taxon>Actinomycetes</taxon>
        <taxon>Micromonosporales</taxon>
        <taxon>Micromonosporaceae</taxon>
        <taxon>Allocatelliglobosispora</taxon>
    </lineage>
</organism>
<dbReference type="InterPro" id="IPR050446">
    <property type="entry name" value="FAD-oxidoreductase/Apoptosis"/>
</dbReference>
<protein>
    <submittedName>
        <fullName evidence="7">NADPH-dependent 2,4-dienoyl-CoA reductase/sulfur reductase-like enzyme</fullName>
    </submittedName>
</protein>
<evidence type="ECO:0000256" key="4">
    <source>
        <dbReference type="ARBA" id="ARBA00023002"/>
    </source>
</evidence>
<evidence type="ECO:0000313" key="7">
    <source>
        <dbReference type="EMBL" id="MBB5868952.1"/>
    </source>
</evidence>